<sequence length="234" mass="24889">MQPIVGIVGGLGPEGTVHYYRKLTALLAGLPLDLGRPGIVVDHVWIDRFSGLLRAGADPEALELLLGSLRRLERAGATLALFAAVTPHRFLPALRPRSPLPIADLVGATCEDVRAAGHRVVGLVGTRFTVSEPFFRDALEAAGVRVVVPDEAGTDYLDALIFGPLARGEKTPTMKGELAAIVGRMARREPLDALVVACTDLMDLMGTEVPLLDPIDSHLRLALRMLAASGARAQ</sequence>
<keyword evidence="1" id="KW-0413">Isomerase</keyword>
<dbReference type="HOGENOM" id="CLU_055360_1_1_7"/>
<dbReference type="EMBL" id="CP001359">
    <property type="protein sequence ID" value="ACL63914.1"/>
    <property type="molecule type" value="Genomic_DNA"/>
</dbReference>
<protein>
    <submittedName>
        <fullName evidence="2">Aspartate racemase</fullName>
    </submittedName>
</protein>
<evidence type="ECO:0000313" key="2">
    <source>
        <dbReference type="EMBL" id="ACL63914.1"/>
    </source>
</evidence>
<evidence type="ECO:0000256" key="1">
    <source>
        <dbReference type="ARBA" id="ARBA00023235"/>
    </source>
</evidence>
<dbReference type="PANTHER" id="PTHR21198">
    <property type="entry name" value="GLUTAMATE RACEMASE"/>
    <property type="match status" value="1"/>
</dbReference>
<dbReference type="InterPro" id="IPR001920">
    <property type="entry name" value="Asp/Glu_race"/>
</dbReference>
<dbReference type="SUPFAM" id="SSF53681">
    <property type="entry name" value="Aspartate/glutamate racemase"/>
    <property type="match status" value="2"/>
</dbReference>
<evidence type="ECO:0000313" key="3">
    <source>
        <dbReference type="Proteomes" id="UP000007089"/>
    </source>
</evidence>
<proteinExistence type="predicted"/>
<dbReference type="AlphaFoldDB" id="B8JBZ2"/>
<dbReference type="GO" id="GO:0047661">
    <property type="term" value="F:amino-acid racemase activity"/>
    <property type="evidence" value="ECO:0007669"/>
    <property type="project" value="InterPro"/>
</dbReference>
<dbReference type="Proteomes" id="UP000007089">
    <property type="component" value="Chromosome"/>
</dbReference>
<name>B8JBZ2_ANAD2</name>
<reference evidence="2" key="1">
    <citation type="submission" date="2009-01" db="EMBL/GenBank/DDBJ databases">
        <title>Complete sequence of Anaeromyxobacter dehalogenans 2CP-1.</title>
        <authorList>
            <consortium name="US DOE Joint Genome Institute"/>
            <person name="Lucas S."/>
            <person name="Copeland A."/>
            <person name="Lapidus A."/>
            <person name="Glavina del Rio T."/>
            <person name="Dalin E."/>
            <person name="Tice H."/>
            <person name="Bruce D."/>
            <person name="Goodwin L."/>
            <person name="Pitluck S."/>
            <person name="Saunders E."/>
            <person name="Brettin T."/>
            <person name="Detter J.C."/>
            <person name="Han C."/>
            <person name="Larimer F."/>
            <person name="Land M."/>
            <person name="Hauser L."/>
            <person name="Kyrpides N."/>
            <person name="Ovchinnikova G."/>
            <person name="Beliaev A.S."/>
            <person name="Richardson P."/>
        </authorList>
    </citation>
    <scope>NUCLEOTIDE SEQUENCE</scope>
    <source>
        <strain evidence="2">2CP-1</strain>
    </source>
</reference>
<dbReference type="KEGG" id="acp:A2cp1_0557"/>
<organism evidence="2 3">
    <name type="scientific">Anaeromyxobacter dehalogenans (strain ATCC BAA-258 / DSM 21875 / 2CP-1)</name>
    <dbReference type="NCBI Taxonomy" id="455488"/>
    <lineage>
        <taxon>Bacteria</taxon>
        <taxon>Pseudomonadati</taxon>
        <taxon>Myxococcota</taxon>
        <taxon>Myxococcia</taxon>
        <taxon>Myxococcales</taxon>
        <taxon>Cystobacterineae</taxon>
        <taxon>Anaeromyxobacteraceae</taxon>
        <taxon>Anaeromyxobacter</taxon>
    </lineage>
</organism>
<dbReference type="PANTHER" id="PTHR21198:SF7">
    <property type="entry name" value="ASPARTATE-GLUTAMATE RACEMASE FAMILY"/>
    <property type="match status" value="1"/>
</dbReference>
<accession>B8JBZ2</accession>
<dbReference type="RefSeq" id="WP_012631961.1">
    <property type="nucleotide sequence ID" value="NC_011891.1"/>
</dbReference>
<dbReference type="InterPro" id="IPR015942">
    <property type="entry name" value="Asp/Glu/hydantoin_racemase"/>
</dbReference>
<dbReference type="Pfam" id="PF01177">
    <property type="entry name" value="Asp_Glu_race"/>
    <property type="match status" value="1"/>
</dbReference>
<keyword evidence="3" id="KW-1185">Reference proteome</keyword>
<gene>
    <name evidence="2" type="ordered locus">A2cp1_0557</name>
</gene>
<dbReference type="Gene3D" id="3.40.50.1860">
    <property type="match status" value="2"/>
</dbReference>